<keyword evidence="6" id="KW-0346">Stress response</keyword>
<dbReference type="InterPro" id="IPR014244">
    <property type="entry name" value="RNA_pol_sigma-I"/>
</dbReference>
<organism evidence="8 9">
    <name type="scientific">Gracilibacillus salitolerans</name>
    <dbReference type="NCBI Taxonomy" id="2663022"/>
    <lineage>
        <taxon>Bacteria</taxon>
        <taxon>Bacillati</taxon>
        <taxon>Bacillota</taxon>
        <taxon>Bacilli</taxon>
        <taxon>Bacillales</taxon>
        <taxon>Bacillaceae</taxon>
        <taxon>Gracilibacillus</taxon>
    </lineage>
</organism>
<dbReference type="GO" id="GO:0016987">
    <property type="term" value="F:sigma factor activity"/>
    <property type="evidence" value="ECO:0007669"/>
    <property type="project" value="UniProtKB-UniRule"/>
</dbReference>
<dbReference type="GO" id="GO:0006352">
    <property type="term" value="P:DNA-templated transcription initiation"/>
    <property type="evidence" value="ECO:0007669"/>
    <property type="project" value="UniProtKB-UniRule"/>
</dbReference>
<proteinExistence type="inferred from homology"/>
<dbReference type="EMBL" id="CP045915">
    <property type="protein sequence ID" value="QGH34066.1"/>
    <property type="molecule type" value="Genomic_DNA"/>
</dbReference>
<evidence type="ECO:0000259" key="7">
    <source>
        <dbReference type="Pfam" id="PF04542"/>
    </source>
</evidence>
<feature type="short sequence motif" description="Polymerase core binding" evidence="6">
    <location>
        <begin position="49"/>
        <end position="62"/>
    </location>
</feature>
<dbReference type="Gene3D" id="1.10.1740.10">
    <property type="match status" value="1"/>
</dbReference>
<feature type="domain" description="RNA polymerase sigma-70 region 2" evidence="7">
    <location>
        <begin position="24"/>
        <end position="93"/>
    </location>
</feature>
<reference evidence="8 9" key="1">
    <citation type="submission" date="2019-11" db="EMBL/GenBank/DDBJ databases">
        <title>Gracilibacillus salitolerans sp. nov., a moderate halophile isolated from a saline soil in northwest China.</title>
        <authorList>
            <person name="Gan L."/>
        </authorList>
    </citation>
    <scope>NUCLEOTIDE SEQUENCE [LARGE SCALE GENOMIC DNA]</scope>
    <source>
        <strain evidence="8 9">SCU50</strain>
    </source>
</reference>
<comment type="subcellular location">
    <subcellularLocation>
        <location evidence="6">Cytoplasm</location>
    </subcellularLocation>
</comment>
<dbReference type="InterPro" id="IPR007627">
    <property type="entry name" value="RNA_pol_sigma70_r2"/>
</dbReference>
<name>A0A5Q2TH80_9BACI</name>
<protein>
    <recommendedName>
        <fullName evidence="6">RNA polymerase sigma factor SigI</fullName>
    </recommendedName>
</protein>
<dbReference type="NCBIfam" id="TIGR02895">
    <property type="entry name" value="spore_sigI"/>
    <property type="match status" value="1"/>
</dbReference>
<evidence type="ECO:0000313" key="9">
    <source>
        <dbReference type="Proteomes" id="UP000339690"/>
    </source>
</evidence>
<keyword evidence="9" id="KW-1185">Reference proteome</keyword>
<dbReference type="RefSeq" id="WP_153790966.1">
    <property type="nucleotide sequence ID" value="NZ_CP045915.1"/>
</dbReference>
<dbReference type="GO" id="GO:0005737">
    <property type="term" value="C:cytoplasm"/>
    <property type="evidence" value="ECO:0007669"/>
    <property type="project" value="UniProtKB-SubCell"/>
</dbReference>
<evidence type="ECO:0000313" key="8">
    <source>
        <dbReference type="EMBL" id="QGH34066.1"/>
    </source>
</evidence>
<keyword evidence="2 6" id="KW-0805">Transcription regulation</keyword>
<comment type="activity regulation">
    <text evidence="6">Negatively regulated by the anti-sigma-I factor RsgI.</text>
</comment>
<evidence type="ECO:0000256" key="4">
    <source>
        <dbReference type="ARBA" id="ARBA00023125"/>
    </source>
</evidence>
<comment type="function">
    <text evidence="6">Sigma factors are initiation factors that promote the attachment of RNA polymerase to specific initiation sites and are then released.</text>
</comment>
<evidence type="ECO:0000256" key="5">
    <source>
        <dbReference type="ARBA" id="ARBA00023163"/>
    </source>
</evidence>
<dbReference type="HAMAP" id="MF_02064">
    <property type="entry name" value="Sigma70_SigI"/>
    <property type="match status" value="1"/>
</dbReference>
<comment type="subunit">
    <text evidence="6">Interacts with RsgI.</text>
</comment>
<dbReference type="KEGG" id="grc:GI584_08555"/>
<keyword evidence="3 6" id="KW-0731">Sigma factor</keyword>
<evidence type="ECO:0000256" key="6">
    <source>
        <dbReference type="HAMAP-Rule" id="MF_02064"/>
    </source>
</evidence>
<comment type="similarity">
    <text evidence="6">Belongs to the sigma-70 factor family. SigI subfamily.</text>
</comment>
<dbReference type="SUPFAM" id="SSF88946">
    <property type="entry name" value="Sigma2 domain of RNA polymerase sigma factors"/>
    <property type="match status" value="1"/>
</dbReference>
<evidence type="ECO:0000256" key="2">
    <source>
        <dbReference type="ARBA" id="ARBA00023015"/>
    </source>
</evidence>
<dbReference type="AlphaFoldDB" id="A0A5Q2TH80"/>
<feature type="DNA-binding region" description="H-T-H motif" evidence="6">
    <location>
        <begin position="187"/>
        <end position="206"/>
    </location>
</feature>
<dbReference type="GO" id="GO:0003677">
    <property type="term" value="F:DNA binding"/>
    <property type="evidence" value="ECO:0007669"/>
    <property type="project" value="UniProtKB-UniRule"/>
</dbReference>
<accession>A0A5Q2TH80</accession>
<sequence length="236" mass="28580">MKQEDIEHSIREIQKGNEFLREKLIQYYQPYILSVVGKVCKKFKTWNDDEASISLIAFNRAIDTYDPQKGRTFLNYVYLIIHRELIDFFRKENHYQDLMKKGDKLLEANHVKEAVEHYHQEQRISNMAAEIIDLNDQLSQFYIRFEELETFSPKQKRTRKKVLDIAEDFIQKETLVEQLYRRKQFPVKDFLKLANYRVKTIEKYRKYIIAIIIILLHPEWNNLQAFVLDKVRGEKE</sequence>
<dbReference type="InterPro" id="IPR013325">
    <property type="entry name" value="RNA_pol_sigma_r2"/>
</dbReference>
<dbReference type="PIRSF" id="PIRSF038953">
    <property type="entry name" value="SigI"/>
    <property type="match status" value="1"/>
</dbReference>
<dbReference type="Pfam" id="PF04542">
    <property type="entry name" value="Sigma70_r2"/>
    <property type="match status" value="1"/>
</dbReference>
<evidence type="ECO:0000256" key="3">
    <source>
        <dbReference type="ARBA" id="ARBA00023082"/>
    </source>
</evidence>
<keyword evidence="1 6" id="KW-0963">Cytoplasm</keyword>
<evidence type="ECO:0000256" key="1">
    <source>
        <dbReference type="ARBA" id="ARBA00022490"/>
    </source>
</evidence>
<gene>
    <name evidence="6 8" type="primary">sigI</name>
    <name evidence="8" type="ORF">GI584_08555</name>
</gene>
<dbReference type="Proteomes" id="UP000339690">
    <property type="component" value="Chromosome"/>
</dbReference>
<keyword evidence="4 6" id="KW-0238">DNA-binding</keyword>
<keyword evidence="5 6" id="KW-0804">Transcription</keyword>